<dbReference type="eggNOG" id="COG2202">
    <property type="taxonomic scope" value="Bacteria"/>
</dbReference>
<proteinExistence type="predicted"/>
<keyword evidence="3" id="KW-0597">Phosphoprotein</keyword>
<keyword evidence="7" id="KW-1185">Reference proteome</keyword>
<dbReference type="RefSeq" id="WP_013071901.1">
    <property type="nucleotide sequence ID" value="NC_014041.1"/>
</dbReference>
<keyword evidence="4" id="KW-0808">Transferase</keyword>
<comment type="catalytic activity">
    <reaction evidence="1">
        <text>ATP + protein L-histidine = ADP + protein N-phospho-L-histidine.</text>
        <dbReference type="EC" id="2.7.13.3"/>
    </reaction>
</comment>
<dbReference type="AlphaFoldDB" id="D5BE43"/>
<evidence type="ECO:0000256" key="5">
    <source>
        <dbReference type="ARBA" id="ARBA00022777"/>
    </source>
</evidence>
<evidence type="ECO:0000256" key="4">
    <source>
        <dbReference type="ARBA" id="ARBA00022679"/>
    </source>
</evidence>
<name>D5BE43_ZUNPS</name>
<accession>D5BE43</accession>
<dbReference type="HOGENOM" id="CLU_477293_0_0_10"/>
<dbReference type="InterPro" id="IPR052162">
    <property type="entry name" value="Sensor_kinase/Photoreceptor"/>
</dbReference>
<dbReference type="SUPFAM" id="SSF47384">
    <property type="entry name" value="Homodimeric domain of signal transducing histidine kinase"/>
    <property type="match status" value="1"/>
</dbReference>
<dbReference type="OrthoDB" id="9124519at2"/>
<dbReference type="STRING" id="655815.ZPR_2478"/>
<organism evidence="6 7">
    <name type="scientific">Zunongwangia profunda (strain DSM 18752 / CCTCC AB 206139 / SM-A87)</name>
    <name type="common">Wangia profunda</name>
    <dbReference type="NCBI Taxonomy" id="655815"/>
    <lineage>
        <taxon>Bacteria</taxon>
        <taxon>Pseudomonadati</taxon>
        <taxon>Bacteroidota</taxon>
        <taxon>Flavobacteriia</taxon>
        <taxon>Flavobacteriales</taxon>
        <taxon>Flavobacteriaceae</taxon>
        <taxon>Zunongwangia</taxon>
    </lineage>
</organism>
<dbReference type="Proteomes" id="UP000001654">
    <property type="component" value="Chromosome"/>
</dbReference>
<evidence type="ECO:0000313" key="6">
    <source>
        <dbReference type="EMBL" id="ADF52802.1"/>
    </source>
</evidence>
<dbReference type="Gene3D" id="1.10.287.130">
    <property type="match status" value="1"/>
</dbReference>
<dbReference type="InterPro" id="IPR035965">
    <property type="entry name" value="PAS-like_dom_sf"/>
</dbReference>
<dbReference type="Gene3D" id="3.30.450.20">
    <property type="entry name" value="PAS domain"/>
    <property type="match status" value="3"/>
</dbReference>
<dbReference type="EMBL" id="CP001650">
    <property type="protein sequence ID" value="ADF52802.1"/>
    <property type="molecule type" value="Genomic_DNA"/>
</dbReference>
<evidence type="ECO:0000313" key="7">
    <source>
        <dbReference type="Proteomes" id="UP000001654"/>
    </source>
</evidence>
<sequence>MDNMHCLFFKIDTTSSSLYKDLSHILKELGLNNMDDFGLSSVKSSNVDFVFVHHNSIDQGIPKKPIANNTAILILNPDVEENFSTIQDLGYSDVLYTDWLDKRHLKNCIQKRLEFSNNKVQELSNTISLLQYNRMIGEWEYDVSSKKISWSKNVFKMFNSPEHIAENMIWQMAVTANDRKLIFNALFKNPYSSIQSFEFHALVGKGRNRHFKAIAKIIFKNNLPFKISGILEDITPERESRKYLLEVLNERKEILDTIHVGVLRLNNNEEIVQYNTALITMLGLNNGLYGQSMQELAQNGAYASLVFNTVKKKLAKKRTLVGQVYDRQKNRWYEYTIIHSTTNSYVYFRDISKVKFQEFQFKKIQHLQRYVIQSARNCIWVVDRKHNLILSNPAFHDHVRNFYKVVESGEDQSGLLSQMTRKNRWQWLIMYRKAFQGEQINFQYCEMDKLTQRIRYYEISLNPIIQEDSDQIIGVSGFSTEITEKMEKVKALETQYRKLNEIKWTQAHIVRAPLANILGIIHILRNQKLNEEVTQFIHYMDTESKKLDMLVRKICEISETKEEIHDYYTLR</sequence>
<gene>
    <name evidence="6" type="ordered locus">ZPR_2478</name>
</gene>
<dbReference type="GO" id="GO:0000155">
    <property type="term" value="F:phosphorelay sensor kinase activity"/>
    <property type="evidence" value="ECO:0007669"/>
    <property type="project" value="InterPro"/>
</dbReference>
<reference evidence="6 7" key="1">
    <citation type="journal article" date="2010" name="BMC Genomics">
        <title>The complete genome of Zunongwangia profunda SM-A87 reveals its adaptation to the deep-sea environment and ecological role in sedimentary organic nitrogen degradation.</title>
        <authorList>
            <person name="Qin Q.L."/>
            <person name="Zhang X.Y."/>
            <person name="Wang X.M."/>
            <person name="Liu G.M."/>
            <person name="Chen X.L."/>
            <person name="Xie B.B."/>
            <person name="Dang H.Y."/>
            <person name="Zhou B.C."/>
            <person name="Yu J."/>
            <person name="Zhang Y.Z."/>
        </authorList>
    </citation>
    <scope>NUCLEOTIDE SEQUENCE [LARGE SCALE GENOMIC DNA]</scope>
    <source>
        <strain evidence="7">DSM 18752 / CCTCC AB 206139 / SM-A87</strain>
    </source>
</reference>
<dbReference type="PANTHER" id="PTHR43304">
    <property type="entry name" value="PHYTOCHROME-LIKE PROTEIN CPH1"/>
    <property type="match status" value="1"/>
</dbReference>
<evidence type="ECO:0000256" key="1">
    <source>
        <dbReference type="ARBA" id="ARBA00000085"/>
    </source>
</evidence>
<keyword evidence="5" id="KW-0418">Kinase</keyword>
<evidence type="ECO:0000256" key="3">
    <source>
        <dbReference type="ARBA" id="ARBA00022553"/>
    </source>
</evidence>
<dbReference type="EC" id="2.7.13.3" evidence="2"/>
<dbReference type="KEGG" id="zpr:ZPR_2478"/>
<dbReference type="SUPFAM" id="SSF55785">
    <property type="entry name" value="PYP-like sensor domain (PAS domain)"/>
    <property type="match status" value="3"/>
</dbReference>
<dbReference type="PANTHER" id="PTHR43304:SF1">
    <property type="entry name" value="PAC DOMAIN-CONTAINING PROTEIN"/>
    <property type="match status" value="1"/>
</dbReference>
<protein>
    <recommendedName>
        <fullName evidence="2">histidine kinase</fullName>
        <ecNumber evidence="2">2.7.13.3</ecNumber>
    </recommendedName>
</protein>
<evidence type="ECO:0000256" key="2">
    <source>
        <dbReference type="ARBA" id="ARBA00012438"/>
    </source>
</evidence>
<dbReference type="InterPro" id="IPR036097">
    <property type="entry name" value="HisK_dim/P_sf"/>
</dbReference>